<evidence type="ECO:0000313" key="3">
    <source>
        <dbReference type="Proteomes" id="UP000002630"/>
    </source>
</evidence>
<reference evidence="2 3" key="1">
    <citation type="journal article" date="2010" name="Nature">
        <title>The Ectocarpus genome and the independent evolution of multicellularity in brown algae.</title>
        <authorList>
            <person name="Cock J.M."/>
            <person name="Sterck L."/>
            <person name="Rouze P."/>
            <person name="Scornet D."/>
            <person name="Allen A.E."/>
            <person name="Amoutzias G."/>
            <person name="Anthouard V."/>
            <person name="Artiguenave F."/>
            <person name="Aury J.M."/>
            <person name="Badger J.H."/>
            <person name="Beszteri B."/>
            <person name="Billiau K."/>
            <person name="Bonnet E."/>
            <person name="Bothwell J.H."/>
            <person name="Bowler C."/>
            <person name="Boyen C."/>
            <person name="Brownlee C."/>
            <person name="Carrano C.J."/>
            <person name="Charrier B."/>
            <person name="Cho G.Y."/>
            <person name="Coelho S.M."/>
            <person name="Collen J."/>
            <person name="Corre E."/>
            <person name="Da Silva C."/>
            <person name="Delage L."/>
            <person name="Delaroque N."/>
            <person name="Dittami S.M."/>
            <person name="Doulbeau S."/>
            <person name="Elias M."/>
            <person name="Farnham G."/>
            <person name="Gachon C.M."/>
            <person name="Gschloessl B."/>
            <person name="Heesch S."/>
            <person name="Jabbari K."/>
            <person name="Jubin C."/>
            <person name="Kawai H."/>
            <person name="Kimura K."/>
            <person name="Kloareg B."/>
            <person name="Kupper F.C."/>
            <person name="Lang D."/>
            <person name="Le Bail A."/>
            <person name="Leblanc C."/>
            <person name="Lerouge P."/>
            <person name="Lohr M."/>
            <person name="Lopez P.J."/>
            <person name="Martens C."/>
            <person name="Maumus F."/>
            <person name="Michel G."/>
            <person name="Miranda-Saavedra D."/>
            <person name="Morales J."/>
            <person name="Moreau H."/>
            <person name="Motomura T."/>
            <person name="Nagasato C."/>
            <person name="Napoli C.A."/>
            <person name="Nelson D.R."/>
            <person name="Nyvall-Collen P."/>
            <person name="Peters A.F."/>
            <person name="Pommier C."/>
            <person name="Potin P."/>
            <person name="Poulain J."/>
            <person name="Quesneville H."/>
            <person name="Read B."/>
            <person name="Rensing S.A."/>
            <person name="Ritter A."/>
            <person name="Rousvoal S."/>
            <person name="Samanta M."/>
            <person name="Samson G."/>
            <person name="Schroeder D.C."/>
            <person name="Segurens B."/>
            <person name="Strittmatter M."/>
            <person name="Tonon T."/>
            <person name="Tregear J.W."/>
            <person name="Valentin K."/>
            <person name="von Dassow P."/>
            <person name="Yamagishi T."/>
            <person name="Van de Peer Y."/>
            <person name="Wincker P."/>
        </authorList>
    </citation>
    <scope>NUCLEOTIDE SEQUENCE [LARGE SCALE GENOMIC DNA]</scope>
    <source>
        <strain evidence="3">Ec32 / CCAP1310/4</strain>
    </source>
</reference>
<dbReference type="AlphaFoldDB" id="D7G186"/>
<keyword evidence="3" id="KW-1185">Reference proteome</keyword>
<evidence type="ECO:0000256" key="1">
    <source>
        <dbReference type="SAM" id="MobiDB-lite"/>
    </source>
</evidence>
<sequence length="500" mass="51930">MSPGVGPDRGEARGLNPQEALADLAQAEAPPAARAESGGLTAQPVSSPARSKMLYDFREKKNIFETIIKLGGGKFMMNKRFSFNNQYGVVVWYNEIAKHVVTRLEKDSSYMSSRNGSQVRRRFGKRRMKTLMKWWKGQVDADKKARREESKSTGASGGKEAKRPRFLTSLRMDALNANPAVNTKQVLNEGFDLGGAFEGGGTKRTRIASSGGGKALNLDGEGGGERKKKKSKSRDGGGGGGSSGVGAPVDLTGDASAGGGKNRKKGEKKKQKVTGSGDGGSGGGSRLVGAPVDLTGEASAGGGKKKERGGGKGTGKGRGKARADANVDGGGDEGCSSEEEEQVTDVSLSPAGEGQSGGGQSGGDESSDSESDSDASSRDGGGRSKSRRKSKKFSPQDTLHVLGKMNQKAAKQREHNFSRFAGVVEKVLCGGGGQGGGGGASSGVADRAAELEIEKRKLALDEKKEAEKQWQQAVASEKAGTEGVTKAMVAAAAQRYFSLT</sequence>
<proteinExistence type="predicted"/>
<feature type="compositionally biased region" description="Low complexity" evidence="1">
    <location>
        <begin position="17"/>
        <end position="36"/>
    </location>
</feature>
<organism evidence="2 3">
    <name type="scientific">Ectocarpus siliculosus</name>
    <name type="common">Brown alga</name>
    <name type="synonym">Conferva siliculosa</name>
    <dbReference type="NCBI Taxonomy" id="2880"/>
    <lineage>
        <taxon>Eukaryota</taxon>
        <taxon>Sar</taxon>
        <taxon>Stramenopiles</taxon>
        <taxon>Ochrophyta</taxon>
        <taxon>PX clade</taxon>
        <taxon>Phaeophyceae</taxon>
        <taxon>Ectocarpales</taxon>
        <taxon>Ectocarpaceae</taxon>
        <taxon>Ectocarpus</taxon>
    </lineage>
</organism>
<gene>
    <name evidence="2" type="ORF">Esi_0442_0002</name>
</gene>
<accession>D7G186</accession>
<name>D7G186_ECTSI</name>
<dbReference type="Proteomes" id="UP000002630">
    <property type="component" value="Unassembled WGS sequence"/>
</dbReference>
<dbReference type="EMBL" id="FN649760">
    <property type="protein sequence ID" value="CBJ33196.1"/>
    <property type="molecule type" value="Genomic_DNA"/>
</dbReference>
<dbReference type="InParanoid" id="D7G186"/>
<feature type="region of interest" description="Disordered" evidence="1">
    <location>
        <begin position="142"/>
        <end position="165"/>
    </location>
</feature>
<evidence type="ECO:0000313" key="2">
    <source>
        <dbReference type="EMBL" id="CBJ33196.1"/>
    </source>
</evidence>
<protein>
    <submittedName>
        <fullName evidence="2">Uncharacterized protein</fullName>
    </submittedName>
</protein>
<feature type="compositionally biased region" description="Basic and acidic residues" evidence="1">
    <location>
        <begin position="142"/>
        <end position="151"/>
    </location>
</feature>
<feature type="region of interest" description="Disordered" evidence="1">
    <location>
        <begin position="1"/>
        <end position="46"/>
    </location>
</feature>
<feature type="region of interest" description="Disordered" evidence="1">
    <location>
        <begin position="204"/>
        <end position="401"/>
    </location>
</feature>
<feature type="compositionally biased region" description="Basic residues" evidence="1">
    <location>
        <begin position="261"/>
        <end position="272"/>
    </location>
</feature>
<feature type="compositionally biased region" description="Gly residues" evidence="1">
    <location>
        <begin position="276"/>
        <end position="286"/>
    </location>
</feature>